<organism evidence="2 3">
    <name type="scientific">Thraustotheca clavata</name>
    <dbReference type="NCBI Taxonomy" id="74557"/>
    <lineage>
        <taxon>Eukaryota</taxon>
        <taxon>Sar</taxon>
        <taxon>Stramenopiles</taxon>
        <taxon>Oomycota</taxon>
        <taxon>Saprolegniomycetes</taxon>
        <taxon>Saprolegniales</taxon>
        <taxon>Achlyaceae</taxon>
        <taxon>Thraustotheca</taxon>
    </lineage>
</organism>
<name>A0A1V9ZXZ6_9STRA</name>
<feature type="region of interest" description="Disordered" evidence="1">
    <location>
        <begin position="240"/>
        <end position="328"/>
    </location>
</feature>
<evidence type="ECO:0000256" key="1">
    <source>
        <dbReference type="SAM" id="MobiDB-lite"/>
    </source>
</evidence>
<accession>A0A1V9ZXZ6</accession>
<evidence type="ECO:0000313" key="3">
    <source>
        <dbReference type="Proteomes" id="UP000243217"/>
    </source>
</evidence>
<evidence type="ECO:0000313" key="2">
    <source>
        <dbReference type="EMBL" id="OQS02821.1"/>
    </source>
</evidence>
<feature type="compositionally biased region" description="Polar residues" evidence="1">
    <location>
        <begin position="281"/>
        <end position="291"/>
    </location>
</feature>
<dbReference type="InterPro" id="IPR013083">
    <property type="entry name" value="Znf_RING/FYVE/PHD"/>
</dbReference>
<feature type="compositionally biased region" description="Acidic residues" evidence="1">
    <location>
        <begin position="246"/>
        <end position="256"/>
    </location>
</feature>
<proteinExistence type="predicted"/>
<dbReference type="Gene3D" id="3.30.40.10">
    <property type="entry name" value="Zinc/RING finger domain, C3HC4 (zinc finger)"/>
    <property type="match status" value="1"/>
</dbReference>
<dbReference type="STRING" id="74557.A0A1V9ZXZ6"/>
<evidence type="ECO:0008006" key="4">
    <source>
        <dbReference type="Google" id="ProtNLM"/>
    </source>
</evidence>
<gene>
    <name evidence="2" type="ORF">THRCLA_04848</name>
</gene>
<sequence>MAEHPSIYSVLPSVHGISQEYERLRHVREAEVSAISYQTQRQRALKLPDNQALSCIDALLELQRRECFRLERQEIRMDQASTHTYVYALRNEDGEVIRPEFVRDRPWPPKEFALRNIPKVGSGRGGGRKRKIPEKTPAQLDEERLAFSSDRMCVDCKTRSSALWRQVEAKQPPNLEAQLVYLKKDDICLNCYVKRTCTIKSRAQLTKNKRKEEKIPVKIQPVVAAPVVPEVVPVVAAPVPMPPVVFDDDNEDDDMSGDEKKRKKSKKSSKKKKKKSKKSSHSTPASPQLSSPRPLAVEVAEEEVKSASNKSKKRAREPSPKVVQKTKAIKTETLRERELRAKGQYCPVCNMTYEDDDASDFICCDSCEKWVHSTCDPQLDALKMQQLADSNAKYVGPCCMKNQA</sequence>
<reference evidence="2 3" key="1">
    <citation type="journal article" date="2014" name="Genome Biol. Evol.">
        <title>The secreted proteins of Achlya hypogyna and Thraustotheca clavata identify the ancestral oomycete secretome and reveal gene acquisitions by horizontal gene transfer.</title>
        <authorList>
            <person name="Misner I."/>
            <person name="Blouin N."/>
            <person name="Leonard G."/>
            <person name="Richards T.A."/>
            <person name="Lane C.E."/>
        </authorList>
    </citation>
    <scope>NUCLEOTIDE SEQUENCE [LARGE SCALE GENOMIC DNA]</scope>
    <source>
        <strain evidence="2 3">ATCC 34112</strain>
    </source>
</reference>
<keyword evidence="3" id="KW-1185">Reference proteome</keyword>
<feature type="compositionally biased region" description="Basic residues" evidence="1">
    <location>
        <begin position="261"/>
        <end position="280"/>
    </location>
</feature>
<dbReference type="AlphaFoldDB" id="A0A1V9ZXZ6"/>
<dbReference type="EMBL" id="JNBS01001073">
    <property type="protein sequence ID" value="OQS02821.1"/>
    <property type="molecule type" value="Genomic_DNA"/>
</dbReference>
<dbReference type="OrthoDB" id="787137at2759"/>
<dbReference type="SUPFAM" id="SSF57903">
    <property type="entry name" value="FYVE/PHD zinc finger"/>
    <property type="match status" value="1"/>
</dbReference>
<dbReference type="Proteomes" id="UP000243217">
    <property type="component" value="Unassembled WGS sequence"/>
</dbReference>
<comment type="caution">
    <text evidence="2">The sequence shown here is derived from an EMBL/GenBank/DDBJ whole genome shotgun (WGS) entry which is preliminary data.</text>
</comment>
<dbReference type="InterPro" id="IPR011011">
    <property type="entry name" value="Znf_FYVE_PHD"/>
</dbReference>
<protein>
    <recommendedName>
        <fullName evidence="4">PHD-type domain-containing protein</fullName>
    </recommendedName>
</protein>